<evidence type="ECO:0000313" key="3">
    <source>
        <dbReference type="Proteomes" id="UP000632125"/>
    </source>
</evidence>
<feature type="domain" description="N-acetyltransferase" evidence="1">
    <location>
        <begin position="134"/>
        <end position="278"/>
    </location>
</feature>
<comment type="caution">
    <text evidence="2">The sequence shown here is derived from an EMBL/GenBank/DDBJ whole genome shotgun (WGS) entry which is preliminary data.</text>
</comment>
<accession>A0A927CP17</accession>
<dbReference type="InterPro" id="IPR027365">
    <property type="entry name" value="GNAT_acetyltra_YdfB-like"/>
</dbReference>
<dbReference type="SUPFAM" id="SSF55729">
    <property type="entry name" value="Acyl-CoA N-acyltransferases (Nat)"/>
    <property type="match status" value="1"/>
</dbReference>
<dbReference type="Gene3D" id="3.40.630.30">
    <property type="match status" value="1"/>
</dbReference>
<sequence length="278" mass="31323">MIYYLEAADCCRLVKPLLGEAQSNVVINGVLNGNNRGKVYVDHREAPRAALVWAENEMFYLVGRYEEAFYSRLEAFIAERIASEALRQGEDCFNLEVYSSEEAHAFVAGRFERKLNRGERIPFVFERERFEADDSGREEKLPDGYRLAEIDSVALATGAGGIIATEIIKFWPSIERFLAKGIGFCVMKDREVVGTCLSVFVSGSEHEIGINTYDPKHRGKGLATAMATAFMRKCLSIGGTPHWTTEQFRKDSIAIARKLGFRQLAGYPVYYLGFHDFV</sequence>
<proteinExistence type="predicted"/>
<dbReference type="RefSeq" id="WP_190861339.1">
    <property type="nucleotide sequence ID" value="NZ_JACXIY010000014.1"/>
</dbReference>
<evidence type="ECO:0000313" key="2">
    <source>
        <dbReference type="EMBL" id="MBD2869336.1"/>
    </source>
</evidence>
<dbReference type="PANTHER" id="PTHR31143">
    <property type="match status" value="1"/>
</dbReference>
<dbReference type="InterPro" id="IPR016181">
    <property type="entry name" value="Acyl_CoA_acyltransferase"/>
</dbReference>
<dbReference type="Proteomes" id="UP000632125">
    <property type="component" value="Unassembled WGS sequence"/>
</dbReference>
<dbReference type="EMBL" id="JACXIY010000014">
    <property type="protein sequence ID" value="MBD2869336.1"/>
    <property type="molecule type" value="Genomic_DNA"/>
</dbReference>
<protein>
    <submittedName>
        <fullName evidence="2">GNAT family N-acetyltransferase</fullName>
    </submittedName>
</protein>
<keyword evidence="3" id="KW-1185">Reference proteome</keyword>
<dbReference type="InterPro" id="IPR000182">
    <property type="entry name" value="GNAT_dom"/>
</dbReference>
<reference evidence="2" key="1">
    <citation type="submission" date="2020-09" db="EMBL/GenBank/DDBJ databases">
        <title>A novel bacterium of genus Paenibacillus, isolated from South China Sea.</title>
        <authorList>
            <person name="Huang H."/>
            <person name="Mo K."/>
            <person name="Hu Y."/>
        </authorList>
    </citation>
    <scope>NUCLEOTIDE SEQUENCE</scope>
    <source>
        <strain evidence="2">IB182493</strain>
    </source>
</reference>
<evidence type="ECO:0000259" key="1">
    <source>
        <dbReference type="PROSITE" id="PS51186"/>
    </source>
</evidence>
<dbReference type="PANTHER" id="PTHR31143:SF2">
    <property type="entry name" value="FR47-LIKE DOMAIN-CONTAINING PROTEIN-RELATED"/>
    <property type="match status" value="1"/>
</dbReference>
<dbReference type="Pfam" id="PF12746">
    <property type="entry name" value="GNAT_acetyltran"/>
    <property type="match status" value="1"/>
</dbReference>
<dbReference type="AlphaFoldDB" id="A0A927CP17"/>
<gene>
    <name evidence="2" type="ORF">IDH41_12175</name>
</gene>
<dbReference type="GO" id="GO:0016747">
    <property type="term" value="F:acyltransferase activity, transferring groups other than amino-acyl groups"/>
    <property type="evidence" value="ECO:0007669"/>
    <property type="project" value="InterPro"/>
</dbReference>
<organism evidence="2 3">
    <name type="scientific">Paenibacillus arenilitoris</name>
    <dbReference type="NCBI Taxonomy" id="2772299"/>
    <lineage>
        <taxon>Bacteria</taxon>
        <taxon>Bacillati</taxon>
        <taxon>Bacillota</taxon>
        <taxon>Bacilli</taxon>
        <taxon>Bacillales</taxon>
        <taxon>Paenibacillaceae</taxon>
        <taxon>Paenibacillus</taxon>
    </lineage>
</organism>
<name>A0A927CP17_9BACL</name>
<dbReference type="CDD" id="cd04301">
    <property type="entry name" value="NAT_SF"/>
    <property type="match status" value="1"/>
</dbReference>
<dbReference type="PROSITE" id="PS51186">
    <property type="entry name" value="GNAT"/>
    <property type="match status" value="1"/>
</dbReference>